<reference evidence="2" key="1">
    <citation type="submission" date="2001-08" db="EMBL/GenBank/DDBJ databases">
        <title>Oryza sativa nipponbare(GA3) genomic DNA, chromosome 8, BAC clone:OJ1125_C01.</title>
        <authorList>
            <person name="Sasaki T."/>
            <person name="Matsumoto T."/>
            <person name="Yamamoto K."/>
        </authorList>
    </citation>
    <scope>NUCLEOTIDE SEQUENCE</scope>
</reference>
<reference evidence="3" key="4">
    <citation type="journal article" date="2008" name="Nucleic Acids Res.">
        <title>The rice annotation project database (RAP-DB): 2008 update.</title>
        <authorList>
            <consortium name="The rice annotation project (RAP)"/>
        </authorList>
    </citation>
    <scope>GENOME REANNOTATION</scope>
    <source>
        <strain evidence="3">cv. Nipponbare</strain>
    </source>
</reference>
<accession>Q6Z0S7</accession>
<evidence type="ECO:0000313" key="1">
    <source>
        <dbReference type="EMBL" id="BAD10384.1"/>
    </source>
</evidence>
<gene>
    <name evidence="2" type="ORF">OJ1125_C01.29</name>
    <name evidence="1" type="ORF">P0439B07.5</name>
</gene>
<organism evidence="1 3">
    <name type="scientific">Oryza sativa subsp. japonica</name>
    <name type="common">Rice</name>
    <dbReference type="NCBI Taxonomy" id="39947"/>
    <lineage>
        <taxon>Eukaryota</taxon>
        <taxon>Viridiplantae</taxon>
        <taxon>Streptophyta</taxon>
        <taxon>Embryophyta</taxon>
        <taxon>Tracheophyta</taxon>
        <taxon>Spermatophyta</taxon>
        <taxon>Magnoliopsida</taxon>
        <taxon>Liliopsida</taxon>
        <taxon>Poales</taxon>
        <taxon>Poaceae</taxon>
        <taxon>BOP clade</taxon>
        <taxon>Oryzoideae</taxon>
        <taxon>Oryzeae</taxon>
        <taxon>Oryzinae</taxon>
        <taxon>Oryza</taxon>
        <taxon>Oryza sativa</taxon>
    </lineage>
</organism>
<dbReference type="AlphaFoldDB" id="Q6Z0S7"/>
<sequence>MAIDVIYLENIWKWIVRGLRGSLHLVLGDLDGGGAKCGHHSRSVEEATKVEILYVCWARRTRSRMSADGRDALVNVVMGSGDRENAGALGPRCVLEKIVATSRTTTSIGVREIILLTGSRTNKSWSRYDYDNSVAVLIPRLQMVEVRLRLVFDQQRSGPRTTTSIGQEIRLLLVFGPVGRSDLSYLNINQPRDEATPGSRTTFLLVVELRLHLVLDQRCSDTPTSFTSRGRVKATPCSPLERSSHYLYSNKVDIRPPRNLRELRLGTPRADKALSGNAEMNDHVRSGHVKGPRAFSSENLSPMTRLGARERKFYSTLSKTPCLYGSTPRFTKASTTNVDKASSQTLRLLDHSRTVGGSRQGIRNEKMERHSAVFELAGCGFEEEGYPVVDYESALQTAKSTTVR</sequence>
<dbReference type="GO" id="GO:0008233">
    <property type="term" value="F:peptidase activity"/>
    <property type="evidence" value="ECO:0007669"/>
    <property type="project" value="UniProtKB-KW"/>
</dbReference>
<reference evidence="1" key="2">
    <citation type="submission" date="2002-06" db="EMBL/GenBank/DDBJ databases">
        <title>Oryza sativa nipponbare(GA3) genomic DNA, chromosome 8, PAC clone:P0439B07.</title>
        <authorList>
            <person name="Sasaki T."/>
            <person name="Matsumoto T."/>
            <person name="Katayose Y."/>
        </authorList>
    </citation>
    <scope>NUCLEOTIDE SEQUENCE</scope>
</reference>
<evidence type="ECO:0000313" key="3">
    <source>
        <dbReference type="Proteomes" id="UP000000763"/>
    </source>
</evidence>
<keyword evidence="1" id="KW-0378">Hydrolase</keyword>
<protein>
    <submittedName>
        <fullName evidence="1">Ulp1 protease-like protein</fullName>
    </submittedName>
</protein>
<evidence type="ECO:0000313" key="2">
    <source>
        <dbReference type="EMBL" id="BAD33020.1"/>
    </source>
</evidence>
<dbReference type="Proteomes" id="UP000000763">
    <property type="component" value="Chromosome 8"/>
</dbReference>
<dbReference type="EMBL" id="AP005480">
    <property type="protein sequence ID" value="BAD10384.1"/>
    <property type="molecule type" value="Genomic_DNA"/>
</dbReference>
<reference evidence="3" key="3">
    <citation type="journal article" date="2005" name="Nature">
        <title>The map-based sequence of the rice genome.</title>
        <authorList>
            <consortium name="International rice genome sequencing project (IRGSP)"/>
            <person name="Matsumoto T."/>
            <person name="Wu J."/>
            <person name="Kanamori H."/>
            <person name="Katayose Y."/>
            <person name="Fujisawa M."/>
            <person name="Namiki N."/>
            <person name="Mizuno H."/>
            <person name="Yamamoto K."/>
            <person name="Antonio B.A."/>
            <person name="Baba T."/>
            <person name="Sakata K."/>
            <person name="Nagamura Y."/>
            <person name="Aoki H."/>
            <person name="Arikawa K."/>
            <person name="Arita K."/>
            <person name="Bito T."/>
            <person name="Chiden Y."/>
            <person name="Fujitsuka N."/>
            <person name="Fukunaka R."/>
            <person name="Hamada M."/>
            <person name="Harada C."/>
            <person name="Hayashi A."/>
            <person name="Hijishita S."/>
            <person name="Honda M."/>
            <person name="Hosokawa S."/>
            <person name="Ichikawa Y."/>
            <person name="Idonuma A."/>
            <person name="Iijima M."/>
            <person name="Ikeda M."/>
            <person name="Ikeno M."/>
            <person name="Ito K."/>
            <person name="Ito S."/>
            <person name="Ito T."/>
            <person name="Ito Y."/>
            <person name="Ito Y."/>
            <person name="Iwabuchi A."/>
            <person name="Kamiya K."/>
            <person name="Karasawa W."/>
            <person name="Kurita K."/>
            <person name="Katagiri S."/>
            <person name="Kikuta A."/>
            <person name="Kobayashi H."/>
            <person name="Kobayashi N."/>
            <person name="Machita K."/>
            <person name="Maehara T."/>
            <person name="Masukawa M."/>
            <person name="Mizubayashi T."/>
            <person name="Mukai Y."/>
            <person name="Nagasaki H."/>
            <person name="Nagata Y."/>
            <person name="Naito S."/>
            <person name="Nakashima M."/>
            <person name="Nakama Y."/>
            <person name="Nakamichi Y."/>
            <person name="Nakamura M."/>
            <person name="Meguro A."/>
            <person name="Negishi M."/>
            <person name="Ohta I."/>
            <person name="Ohta T."/>
            <person name="Okamoto M."/>
            <person name="Ono N."/>
            <person name="Saji S."/>
            <person name="Sakaguchi M."/>
            <person name="Sakai K."/>
            <person name="Shibata M."/>
            <person name="Shimokawa T."/>
            <person name="Song J."/>
            <person name="Takazaki Y."/>
            <person name="Terasawa K."/>
            <person name="Tsugane M."/>
            <person name="Tsuji K."/>
            <person name="Ueda S."/>
            <person name="Waki K."/>
            <person name="Yamagata H."/>
            <person name="Yamamoto M."/>
            <person name="Yamamoto S."/>
            <person name="Yamane H."/>
            <person name="Yoshiki S."/>
            <person name="Yoshihara R."/>
            <person name="Yukawa K."/>
            <person name="Zhong H."/>
            <person name="Yano M."/>
            <person name="Yuan Q."/>
            <person name="Ouyang S."/>
            <person name="Liu J."/>
            <person name="Jones K.M."/>
            <person name="Gansberger K."/>
            <person name="Moffat K."/>
            <person name="Hill J."/>
            <person name="Bera J."/>
            <person name="Fadrosh D."/>
            <person name="Jin S."/>
            <person name="Johri S."/>
            <person name="Kim M."/>
            <person name="Overton L."/>
            <person name="Reardon M."/>
            <person name="Tsitrin T."/>
            <person name="Vuong H."/>
            <person name="Weaver B."/>
            <person name="Ciecko A."/>
            <person name="Tallon L."/>
            <person name="Jackson J."/>
            <person name="Pai G."/>
            <person name="Aken S.V."/>
            <person name="Utterback T."/>
            <person name="Reidmuller S."/>
            <person name="Feldblyum T."/>
            <person name="Hsiao J."/>
            <person name="Zismann V."/>
            <person name="Iobst S."/>
            <person name="de Vazeille A.R."/>
            <person name="Buell C.R."/>
            <person name="Ying K."/>
            <person name="Li Y."/>
            <person name="Lu T."/>
            <person name="Huang Y."/>
            <person name="Zhao Q."/>
            <person name="Feng Q."/>
            <person name="Zhang L."/>
            <person name="Zhu J."/>
            <person name="Weng Q."/>
            <person name="Mu J."/>
            <person name="Lu Y."/>
            <person name="Fan D."/>
            <person name="Liu Y."/>
            <person name="Guan J."/>
            <person name="Zhang Y."/>
            <person name="Yu S."/>
            <person name="Liu X."/>
            <person name="Zhang Y."/>
            <person name="Hong G."/>
            <person name="Han B."/>
            <person name="Choisne N."/>
            <person name="Demange N."/>
            <person name="Orjeda G."/>
            <person name="Samain S."/>
            <person name="Cattolico L."/>
            <person name="Pelletier E."/>
            <person name="Couloux A."/>
            <person name="Segurens B."/>
            <person name="Wincker P."/>
            <person name="D'Hont A."/>
            <person name="Scarpelli C."/>
            <person name="Weissenbach J."/>
            <person name="Salanoubat M."/>
            <person name="Quetier F."/>
            <person name="Yu Y."/>
            <person name="Kim H.R."/>
            <person name="Rambo T."/>
            <person name="Currie J."/>
            <person name="Collura K."/>
            <person name="Luo M."/>
            <person name="Yang T."/>
            <person name="Ammiraju J.S.S."/>
            <person name="Engler F."/>
            <person name="Soderlund C."/>
            <person name="Wing R.A."/>
            <person name="Palmer L.E."/>
            <person name="de la Bastide M."/>
            <person name="Spiegel L."/>
            <person name="Nascimento L."/>
            <person name="Zutavern T."/>
            <person name="O'Shaughnessy A."/>
            <person name="Dike S."/>
            <person name="Dedhia N."/>
            <person name="Preston R."/>
            <person name="Balija V."/>
            <person name="McCombie W.R."/>
            <person name="Chow T."/>
            <person name="Chen H."/>
            <person name="Chung M."/>
            <person name="Chen C."/>
            <person name="Shaw J."/>
            <person name="Wu H."/>
            <person name="Hsiao K."/>
            <person name="Chao Y."/>
            <person name="Chu M."/>
            <person name="Cheng C."/>
            <person name="Hour A."/>
            <person name="Lee P."/>
            <person name="Lin S."/>
            <person name="Lin Y."/>
            <person name="Liou J."/>
            <person name="Liu S."/>
            <person name="Hsing Y."/>
            <person name="Raghuvanshi S."/>
            <person name="Mohanty A."/>
            <person name="Bharti A.K."/>
            <person name="Gaur A."/>
            <person name="Gupta V."/>
            <person name="Kumar D."/>
            <person name="Ravi V."/>
            <person name="Vij S."/>
            <person name="Kapur A."/>
            <person name="Khurana P."/>
            <person name="Khurana P."/>
            <person name="Khurana J.P."/>
            <person name="Tyagi A.K."/>
            <person name="Gaikwad K."/>
            <person name="Singh A."/>
            <person name="Dalal V."/>
            <person name="Srivastava S."/>
            <person name="Dixit A."/>
            <person name="Pal A.K."/>
            <person name="Ghazi I.A."/>
            <person name="Yadav M."/>
            <person name="Pandit A."/>
            <person name="Bhargava A."/>
            <person name="Sureshbabu K."/>
            <person name="Batra K."/>
            <person name="Sharma T.R."/>
            <person name="Mohapatra T."/>
            <person name="Singh N.K."/>
            <person name="Messing J."/>
            <person name="Nelson A.B."/>
            <person name="Fuks G."/>
            <person name="Kavchok S."/>
            <person name="Keizer G."/>
            <person name="Linton E."/>
            <person name="Llaca V."/>
            <person name="Song R."/>
            <person name="Tanyolac B."/>
            <person name="Young S."/>
            <person name="Ho-Il K."/>
            <person name="Hahn J.H."/>
            <person name="Sangsakoo G."/>
            <person name="Vanavichit A."/>
            <person name="de Mattos Luiz.A.T."/>
            <person name="Zimmer P.D."/>
            <person name="Malone G."/>
            <person name="Dellagostin O."/>
            <person name="de Oliveira A.C."/>
            <person name="Bevan M."/>
            <person name="Bancroft I."/>
            <person name="Minx P."/>
            <person name="Cordum H."/>
            <person name="Wilson R."/>
            <person name="Cheng Z."/>
            <person name="Jin W."/>
            <person name="Jiang J."/>
            <person name="Leong S.A."/>
            <person name="Iwama H."/>
            <person name="Gojobori T."/>
            <person name="Itoh T."/>
            <person name="Niimura Y."/>
            <person name="Fujii Y."/>
            <person name="Habara T."/>
            <person name="Sakai H."/>
            <person name="Sato Y."/>
            <person name="Wilson G."/>
            <person name="Kumar K."/>
            <person name="McCouch S."/>
            <person name="Juretic N."/>
            <person name="Hoen D."/>
            <person name="Wright S."/>
            <person name="Bruskiewich R."/>
            <person name="Bureau T."/>
            <person name="Miyao A."/>
            <person name="Hirochika H."/>
            <person name="Nishikawa T."/>
            <person name="Kadowaki K."/>
            <person name="Sugiura M."/>
            <person name="Burr B."/>
            <person name="Sasaki T."/>
        </authorList>
    </citation>
    <scope>NUCLEOTIDE SEQUENCE [LARGE SCALE GENOMIC DNA]</scope>
    <source>
        <strain evidence="3">cv. Nipponbare</strain>
    </source>
</reference>
<keyword evidence="1" id="KW-0645">Protease</keyword>
<name>Q6Z0S7_ORYSJ</name>
<dbReference type="EMBL" id="AP004044">
    <property type="protein sequence ID" value="BAD33020.1"/>
    <property type="molecule type" value="Genomic_DNA"/>
</dbReference>
<proteinExistence type="predicted"/>
<dbReference type="GO" id="GO:0006508">
    <property type="term" value="P:proteolysis"/>
    <property type="evidence" value="ECO:0007669"/>
    <property type="project" value="UniProtKB-KW"/>
</dbReference>